<gene>
    <name evidence="2" type="ORF">BRARA_H01733</name>
</gene>
<dbReference type="PANTHER" id="PTHR47074">
    <property type="entry name" value="BNAC02G40300D PROTEIN"/>
    <property type="match status" value="1"/>
</dbReference>
<dbReference type="InterPro" id="IPR012337">
    <property type="entry name" value="RNaseH-like_sf"/>
</dbReference>
<dbReference type="GO" id="GO:0003676">
    <property type="term" value="F:nucleic acid binding"/>
    <property type="evidence" value="ECO:0007669"/>
    <property type="project" value="InterPro"/>
</dbReference>
<organism evidence="2 3">
    <name type="scientific">Brassica campestris</name>
    <name type="common">Field mustard</name>
    <dbReference type="NCBI Taxonomy" id="3711"/>
    <lineage>
        <taxon>Eukaryota</taxon>
        <taxon>Viridiplantae</taxon>
        <taxon>Streptophyta</taxon>
        <taxon>Embryophyta</taxon>
        <taxon>Tracheophyta</taxon>
        <taxon>Spermatophyta</taxon>
        <taxon>Magnoliopsida</taxon>
        <taxon>eudicotyledons</taxon>
        <taxon>Gunneridae</taxon>
        <taxon>Pentapetalae</taxon>
        <taxon>rosids</taxon>
        <taxon>malvids</taxon>
        <taxon>Brassicales</taxon>
        <taxon>Brassicaceae</taxon>
        <taxon>Brassiceae</taxon>
        <taxon>Brassica</taxon>
    </lineage>
</organism>
<name>A0A397YM65_BRACM</name>
<feature type="domain" description="RNase H type-1" evidence="1">
    <location>
        <begin position="6"/>
        <end position="89"/>
    </location>
</feature>
<evidence type="ECO:0000259" key="1">
    <source>
        <dbReference type="Pfam" id="PF13456"/>
    </source>
</evidence>
<dbReference type="InterPro" id="IPR052929">
    <property type="entry name" value="RNase_H-like_EbsB-rel"/>
</dbReference>
<dbReference type="InterPro" id="IPR036397">
    <property type="entry name" value="RNaseH_sf"/>
</dbReference>
<dbReference type="InterPro" id="IPR002156">
    <property type="entry name" value="RNaseH_domain"/>
</dbReference>
<accession>A0A397YM65</accession>
<dbReference type="Proteomes" id="UP000264353">
    <property type="component" value="Chromosome A8"/>
</dbReference>
<sequence>SRSFFSSALMAEALAIRSVVMYDASSNVKSLMIMSDSQSLVKLLKRESLIPVLFGILFNIYQFSSSFDVVSFWYVPRLSNVMADSVVKLALSLLNFSSSNGV</sequence>
<evidence type="ECO:0000313" key="2">
    <source>
        <dbReference type="EMBL" id="RID51043.1"/>
    </source>
</evidence>
<dbReference type="Pfam" id="PF13456">
    <property type="entry name" value="RVT_3"/>
    <property type="match status" value="1"/>
</dbReference>
<dbReference type="PANTHER" id="PTHR47074:SF49">
    <property type="entry name" value="POLYNUCLEOTIDYL TRANSFERASE, RIBONUCLEASE H-LIKE SUPERFAMILY PROTEIN"/>
    <property type="match status" value="1"/>
</dbReference>
<reference evidence="2 3" key="1">
    <citation type="submission" date="2018-06" db="EMBL/GenBank/DDBJ databases">
        <title>WGS assembly of Brassica rapa FPsc.</title>
        <authorList>
            <person name="Bowman J."/>
            <person name="Kohchi T."/>
            <person name="Yamato K."/>
            <person name="Jenkins J."/>
            <person name="Shu S."/>
            <person name="Ishizaki K."/>
            <person name="Yamaoka S."/>
            <person name="Nishihama R."/>
            <person name="Nakamura Y."/>
            <person name="Berger F."/>
            <person name="Adam C."/>
            <person name="Aki S."/>
            <person name="Althoff F."/>
            <person name="Araki T."/>
            <person name="Arteaga-Vazquez M."/>
            <person name="Balasubrmanian S."/>
            <person name="Bauer D."/>
            <person name="Boehm C."/>
            <person name="Briginshaw L."/>
            <person name="Caballero-Perez J."/>
            <person name="Catarino B."/>
            <person name="Chen F."/>
            <person name="Chiyoda S."/>
            <person name="Chovatia M."/>
            <person name="Davies K."/>
            <person name="Delmans M."/>
            <person name="Demura T."/>
            <person name="Dierschke T."/>
            <person name="Dolan L."/>
            <person name="Dorantes-Acosta A."/>
            <person name="Eklund D."/>
            <person name="Florent S."/>
            <person name="Flores-Sandoval E."/>
            <person name="Fujiyama A."/>
            <person name="Fukuzawa H."/>
            <person name="Galik B."/>
            <person name="Grimanelli D."/>
            <person name="Grimwood J."/>
            <person name="Grossniklaus U."/>
            <person name="Hamada T."/>
            <person name="Haseloff J."/>
            <person name="Hetherington A."/>
            <person name="Higo A."/>
            <person name="Hirakawa Y."/>
            <person name="Hundley H."/>
            <person name="Ikeda Y."/>
            <person name="Inoue K."/>
            <person name="Inoue S."/>
            <person name="Ishida S."/>
            <person name="Jia Q."/>
            <person name="Kakita M."/>
            <person name="Kanazawa T."/>
            <person name="Kawai Y."/>
            <person name="Kawashima T."/>
            <person name="Kennedy M."/>
            <person name="Kinose K."/>
            <person name="Kinoshita T."/>
            <person name="Kohara Y."/>
            <person name="Koide E."/>
            <person name="Komatsu K."/>
            <person name="Kopischke S."/>
            <person name="Kubo M."/>
            <person name="Kyozuka J."/>
            <person name="Lagercrantz U."/>
            <person name="Lin S."/>
            <person name="Lindquist E."/>
            <person name="Lipzen A."/>
            <person name="Lu C."/>
            <person name="Luna E."/>
            <person name="Martienssen R."/>
            <person name="Minamino N."/>
            <person name="Mizutani M."/>
            <person name="Mizutani M."/>
            <person name="Mochizuki N."/>
            <person name="Monte I."/>
            <person name="Mosher R."/>
            <person name="Nagasaki H."/>
            <person name="Nakagami H."/>
            <person name="Naramoto S."/>
            <person name="Nishitani K."/>
            <person name="Ohtani M."/>
            <person name="Okamoto T."/>
            <person name="Okumura M."/>
            <person name="Phillips J."/>
            <person name="Pollak B."/>
            <person name="Reinders A."/>
            <person name="Roevekamp M."/>
            <person name="Sano R."/>
            <person name="Sawa S."/>
            <person name="Schmid M."/>
            <person name="Shirakawa M."/>
            <person name="Solano R."/>
            <person name="Spunde A."/>
            <person name="Suetsugu N."/>
            <person name="Sugano S."/>
            <person name="Sugiyama A."/>
            <person name="Sun R."/>
            <person name="Suzuki Y."/>
            <person name="Takenaka M."/>
            <person name="Takezawa D."/>
            <person name="Tomogane H."/>
            <person name="Tsuzuki M."/>
            <person name="Ueda T."/>
            <person name="Umeda M."/>
            <person name="Ward J."/>
            <person name="Watanabe Y."/>
            <person name="Yazaki K."/>
            <person name="Yokoyama R."/>
            <person name="Yoshitake Y."/>
            <person name="Yotsui I."/>
            <person name="Zachgo S."/>
            <person name="Schmutz J."/>
        </authorList>
    </citation>
    <scope>NUCLEOTIDE SEQUENCE [LARGE SCALE GENOMIC DNA]</scope>
    <source>
        <strain evidence="3">cv. B-3</strain>
    </source>
</reference>
<dbReference type="Gene3D" id="3.30.420.10">
    <property type="entry name" value="Ribonuclease H-like superfamily/Ribonuclease H"/>
    <property type="match status" value="1"/>
</dbReference>
<dbReference type="AlphaFoldDB" id="A0A397YM65"/>
<proteinExistence type="predicted"/>
<feature type="non-terminal residue" evidence="2">
    <location>
        <position position="1"/>
    </location>
</feature>
<dbReference type="EMBL" id="CM010635">
    <property type="protein sequence ID" value="RID51043.1"/>
    <property type="molecule type" value="Genomic_DNA"/>
</dbReference>
<evidence type="ECO:0000313" key="3">
    <source>
        <dbReference type="Proteomes" id="UP000264353"/>
    </source>
</evidence>
<dbReference type="SUPFAM" id="SSF53098">
    <property type="entry name" value="Ribonuclease H-like"/>
    <property type="match status" value="1"/>
</dbReference>
<protein>
    <recommendedName>
        <fullName evidence="1">RNase H type-1 domain-containing protein</fullName>
    </recommendedName>
</protein>
<dbReference type="GO" id="GO:0004523">
    <property type="term" value="F:RNA-DNA hybrid ribonuclease activity"/>
    <property type="evidence" value="ECO:0007669"/>
    <property type="project" value="InterPro"/>
</dbReference>